<dbReference type="PANTHER" id="PTHR12110:SF41">
    <property type="entry name" value="INOSOSE DEHYDRATASE"/>
    <property type="match status" value="1"/>
</dbReference>
<gene>
    <name evidence="2" type="ORF">EDD27_3331</name>
</gene>
<dbReference type="InterPro" id="IPR050312">
    <property type="entry name" value="IolE/XylAMocC-like"/>
</dbReference>
<dbReference type="InterPro" id="IPR036237">
    <property type="entry name" value="Xyl_isomerase-like_sf"/>
</dbReference>
<dbReference type="GO" id="GO:0016853">
    <property type="term" value="F:isomerase activity"/>
    <property type="evidence" value="ECO:0007669"/>
    <property type="project" value="UniProtKB-KW"/>
</dbReference>
<protein>
    <submittedName>
        <fullName evidence="2">Sugar phosphate isomerase/epimerase</fullName>
    </submittedName>
</protein>
<evidence type="ECO:0000259" key="1">
    <source>
        <dbReference type="Pfam" id="PF01261"/>
    </source>
</evidence>
<dbReference type="Pfam" id="PF01261">
    <property type="entry name" value="AP_endonuc_2"/>
    <property type="match status" value="1"/>
</dbReference>
<evidence type="ECO:0000313" key="3">
    <source>
        <dbReference type="Proteomes" id="UP000284824"/>
    </source>
</evidence>
<sequence length="258" mass="27315">MRLLAFTKPFGPINPARLAEAVASVGADGADLVVREGQTVSPADPGGIAVVAAELQRRGLTLDVVTTDLLDAGADAERIVAACGETGVPLMRAGFYRYDPATGYRRQLEESRAALARLAGLAARHGVQVALQLHHGTIHPSASLALALAGDLNDVRFYADPGNQAKEGSEAWALNVDLLGDRMACMGVKNAVWRSAADGWVCEWQPFADGGVVRWPEIISGLRARGYTGPLSLHVHYPADDPAAAVRRDLDHLRGLLG</sequence>
<keyword evidence="2" id="KW-0413">Isomerase</keyword>
<dbReference type="EMBL" id="SAUN01000001">
    <property type="protein sequence ID" value="RVX40890.1"/>
    <property type="molecule type" value="Genomic_DNA"/>
</dbReference>
<organism evidence="2 3">
    <name type="scientific">Nonomuraea polychroma</name>
    <dbReference type="NCBI Taxonomy" id="46176"/>
    <lineage>
        <taxon>Bacteria</taxon>
        <taxon>Bacillati</taxon>
        <taxon>Actinomycetota</taxon>
        <taxon>Actinomycetes</taxon>
        <taxon>Streptosporangiales</taxon>
        <taxon>Streptosporangiaceae</taxon>
        <taxon>Nonomuraea</taxon>
    </lineage>
</organism>
<name>A0A438M4V2_9ACTN</name>
<comment type="caution">
    <text evidence="2">The sequence shown here is derived from an EMBL/GenBank/DDBJ whole genome shotgun (WGS) entry which is preliminary data.</text>
</comment>
<accession>A0A438M4V2</accession>
<feature type="domain" description="Xylose isomerase-like TIM barrel" evidence="1">
    <location>
        <begin position="20"/>
        <end position="254"/>
    </location>
</feature>
<dbReference type="RefSeq" id="WP_164903637.1">
    <property type="nucleotide sequence ID" value="NZ_SAUN01000001.1"/>
</dbReference>
<dbReference type="InterPro" id="IPR013022">
    <property type="entry name" value="Xyl_isomerase-like_TIM-brl"/>
</dbReference>
<reference evidence="2 3" key="1">
    <citation type="submission" date="2019-01" db="EMBL/GenBank/DDBJ databases">
        <title>Sequencing the genomes of 1000 actinobacteria strains.</title>
        <authorList>
            <person name="Klenk H.-P."/>
        </authorList>
    </citation>
    <scope>NUCLEOTIDE SEQUENCE [LARGE SCALE GENOMIC DNA]</scope>
    <source>
        <strain evidence="2 3">DSM 43925</strain>
    </source>
</reference>
<dbReference type="AlphaFoldDB" id="A0A438M4V2"/>
<keyword evidence="3" id="KW-1185">Reference proteome</keyword>
<proteinExistence type="predicted"/>
<evidence type="ECO:0000313" key="2">
    <source>
        <dbReference type="EMBL" id="RVX40890.1"/>
    </source>
</evidence>
<dbReference type="Proteomes" id="UP000284824">
    <property type="component" value="Unassembled WGS sequence"/>
</dbReference>
<dbReference type="Gene3D" id="3.20.20.150">
    <property type="entry name" value="Divalent-metal-dependent TIM barrel enzymes"/>
    <property type="match status" value="1"/>
</dbReference>
<dbReference type="PANTHER" id="PTHR12110">
    <property type="entry name" value="HYDROXYPYRUVATE ISOMERASE"/>
    <property type="match status" value="1"/>
</dbReference>
<dbReference type="SUPFAM" id="SSF51658">
    <property type="entry name" value="Xylose isomerase-like"/>
    <property type="match status" value="1"/>
</dbReference>